<dbReference type="AlphaFoldDB" id="K0T5X8"/>
<dbReference type="Proteomes" id="UP000266841">
    <property type="component" value="Unassembled WGS sequence"/>
</dbReference>
<evidence type="ECO:0000313" key="2">
    <source>
        <dbReference type="Proteomes" id="UP000266841"/>
    </source>
</evidence>
<evidence type="ECO:0000313" key="1">
    <source>
        <dbReference type="EMBL" id="EJK72534.1"/>
    </source>
</evidence>
<dbReference type="EMBL" id="AGNL01005684">
    <property type="protein sequence ID" value="EJK72534.1"/>
    <property type="molecule type" value="Genomic_DNA"/>
</dbReference>
<gene>
    <name evidence="1" type="ORF">THAOC_05928</name>
</gene>
<organism evidence="1 2">
    <name type="scientific">Thalassiosira oceanica</name>
    <name type="common">Marine diatom</name>
    <dbReference type="NCBI Taxonomy" id="159749"/>
    <lineage>
        <taxon>Eukaryota</taxon>
        <taxon>Sar</taxon>
        <taxon>Stramenopiles</taxon>
        <taxon>Ochrophyta</taxon>
        <taxon>Bacillariophyta</taxon>
        <taxon>Coscinodiscophyceae</taxon>
        <taxon>Thalassiosirophycidae</taxon>
        <taxon>Thalassiosirales</taxon>
        <taxon>Thalassiosiraceae</taxon>
        <taxon>Thalassiosira</taxon>
    </lineage>
</organism>
<protein>
    <submittedName>
        <fullName evidence="1">Uncharacterized protein</fullName>
    </submittedName>
</protein>
<reference evidence="1 2" key="1">
    <citation type="journal article" date="2012" name="Genome Biol.">
        <title>Genome and low-iron response of an oceanic diatom adapted to chronic iron limitation.</title>
        <authorList>
            <person name="Lommer M."/>
            <person name="Specht M."/>
            <person name="Roy A.S."/>
            <person name="Kraemer L."/>
            <person name="Andreson R."/>
            <person name="Gutowska M.A."/>
            <person name="Wolf J."/>
            <person name="Bergner S.V."/>
            <person name="Schilhabel M.B."/>
            <person name="Klostermeier U.C."/>
            <person name="Beiko R.G."/>
            <person name="Rosenstiel P."/>
            <person name="Hippler M."/>
            <person name="Laroche J."/>
        </authorList>
    </citation>
    <scope>NUCLEOTIDE SEQUENCE [LARGE SCALE GENOMIC DNA]</scope>
    <source>
        <strain evidence="1 2">CCMP1005</strain>
    </source>
</reference>
<accession>K0T5X8</accession>
<proteinExistence type="predicted"/>
<keyword evidence="2" id="KW-1185">Reference proteome</keyword>
<sequence>MEAIDLETLLILEGTKVNKPALDLMQMEEEACDVAVLEAIHRSHTQNKSAGSPVHGMEAIDLETLLSP</sequence>
<name>K0T5X8_THAOC</name>
<comment type="caution">
    <text evidence="1">The sequence shown here is derived from an EMBL/GenBank/DDBJ whole genome shotgun (WGS) entry which is preliminary data.</text>
</comment>